<dbReference type="Pfam" id="PF13649">
    <property type="entry name" value="Methyltransf_25"/>
    <property type="match status" value="1"/>
</dbReference>
<dbReference type="EMBL" id="MU005570">
    <property type="protein sequence ID" value="KAF2690688.1"/>
    <property type="molecule type" value="Genomic_DNA"/>
</dbReference>
<gene>
    <name evidence="2" type="ORF">K458DRAFT_288331</name>
</gene>
<protein>
    <submittedName>
        <fullName evidence="2">S-adenosyl-L-methionine-dependent methyltransferase</fullName>
    </submittedName>
</protein>
<reference evidence="2" key="1">
    <citation type="journal article" date="2020" name="Stud. Mycol.">
        <title>101 Dothideomycetes genomes: a test case for predicting lifestyles and emergence of pathogens.</title>
        <authorList>
            <person name="Haridas S."/>
            <person name="Albert R."/>
            <person name="Binder M."/>
            <person name="Bloem J."/>
            <person name="Labutti K."/>
            <person name="Salamov A."/>
            <person name="Andreopoulos B."/>
            <person name="Baker S."/>
            <person name="Barry K."/>
            <person name="Bills G."/>
            <person name="Bluhm B."/>
            <person name="Cannon C."/>
            <person name="Castanera R."/>
            <person name="Culley D."/>
            <person name="Daum C."/>
            <person name="Ezra D."/>
            <person name="Gonzalez J."/>
            <person name="Henrissat B."/>
            <person name="Kuo A."/>
            <person name="Liang C."/>
            <person name="Lipzen A."/>
            <person name="Lutzoni F."/>
            <person name="Magnuson J."/>
            <person name="Mondo S."/>
            <person name="Nolan M."/>
            <person name="Ohm R."/>
            <person name="Pangilinan J."/>
            <person name="Park H.-J."/>
            <person name="Ramirez L."/>
            <person name="Alfaro M."/>
            <person name="Sun H."/>
            <person name="Tritt A."/>
            <person name="Yoshinaga Y."/>
            <person name="Zwiers L.-H."/>
            <person name="Turgeon B."/>
            <person name="Goodwin S."/>
            <person name="Spatafora J."/>
            <person name="Crous P."/>
            <person name="Grigoriev I."/>
        </authorList>
    </citation>
    <scope>NUCLEOTIDE SEQUENCE</scope>
    <source>
        <strain evidence="2">CBS 122367</strain>
    </source>
</reference>
<dbReference type="CDD" id="cd02440">
    <property type="entry name" value="AdoMet_MTases"/>
    <property type="match status" value="1"/>
</dbReference>
<dbReference type="Proteomes" id="UP000799291">
    <property type="component" value="Unassembled WGS sequence"/>
</dbReference>
<dbReference type="SUPFAM" id="SSF53335">
    <property type="entry name" value="S-adenosyl-L-methionine-dependent methyltransferases"/>
    <property type="match status" value="1"/>
</dbReference>
<dbReference type="OrthoDB" id="66144at2759"/>
<dbReference type="AlphaFoldDB" id="A0A6G1JJU0"/>
<dbReference type="Gene3D" id="3.40.50.150">
    <property type="entry name" value="Vaccinia Virus protein VP39"/>
    <property type="match status" value="1"/>
</dbReference>
<sequence length="210" mass="22823">MASKPDDFLSRVFAAKSTEESRTLYDQWAKSYDSDMITHDFTAPRLVAETVAKHLPNIPSLKAKILDAGCGSGAVGIALSKLFSYQVIDGLDISQGMLDVARKTGVYRELEMADLTKRLEREDGVYDAVVCCGMFTHGHLGPEPLGELVRVVKGGGVVAATVLDTFWEESGFEGVVERLTKEGKVEVLGKEVVAYRKDAGGGRVLVLRKL</sequence>
<organism evidence="2 3">
    <name type="scientific">Lentithecium fluviatile CBS 122367</name>
    <dbReference type="NCBI Taxonomy" id="1168545"/>
    <lineage>
        <taxon>Eukaryota</taxon>
        <taxon>Fungi</taxon>
        <taxon>Dikarya</taxon>
        <taxon>Ascomycota</taxon>
        <taxon>Pezizomycotina</taxon>
        <taxon>Dothideomycetes</taxon>
        <taxon>Pleosporomycetidae</taxon>
        <taxon>Pleosporales</taxon>
        <taxon>Massarineae</taxon>
        <taxon>Lentitheciaceae</taxon>
        <taxon>Lentithecium</taxon>
    </lineage>
</organism>
<accession>A0A6G1JJU0</accession>
<keyword evidence="2" id="KW-0489">Methyltransferase</keyword>
<dbReference type="PANTHER" id="PTHR43591:SF110">
    <property type="entry name" value="RHODANESE DOMAIN-CONTAINING PROTEIN"/>
    <property type="match status" value="1"/>
</dbReference>
<evidence type="ECO:0000259" key="1">
    <source>
        <dbReference type="Pfam" id="PF13649"/>
    </source>
</evidence>
<feature type="domain" description="Methyltransferase" evidence="1">
    <location>
        <begin position="65"/>
        <end position="156"/>
    </location>
</feature>
<evidence type="ECO:0000313" key="3">
    <source>
        <dbReference type="Proteomes" id="UP000799291"/>
    </source>
</evidence>
<evidence type="ECO:0000313" key="2">
    <source>
        <dbReference type="EMBL" id="KAF2690688.1"/>
    </source>
</evidence>
<dbReference type="PANTHER" id="PTHR43591">
    <property type="entry name" value="METHYLTRANSFERASE"/>
    <property type="match status" value="1"/>
</dbReference>
<keyword evidence="2" id="KW-0808">Transferase</keyword>
<dbReference type="GO" id="GO:0032259">
    <property type="term" value="P:methylation"/>
    <property type="evidence" value="ECO:0007669"/>
    <property type="project" value="UniProtKB-KW"/>
</dbReference>
<dbReference type="InterPro" id="IPR029063">
    <property type="entry name" value="SAM-dependent_MTases_sf"/>
</dbReference>
<proteinExistence type="predicted"/>
<keyword evidence="3" id="KW-1185">Reference proteome</keyword>
<dbReference type="GO" id="GO:0008168">
    <property type="term" value="F:methyltransferase activity"/>
    <property type="evidence" value="ECO:0007669"/>
    <property type="project" value="UniProtKB-KW"/>
</dbReference>
<dbReference type="InterPro" id="IPR041698">
    <property type="entry name" value="Methyltransf_25"/>
</dbReference>
<name>A0A6G1JJU0_9PLEO</name>